<comment type="caution">
    <text evidence="4">The sequence shown here is derived from an EMBL/GenBank/DDBJ whole genome shotgun (WGS) entry which is preliminary data.</text>
</comment>
<dbReference type="PANTHER" id="PTHR21467:SF0">
    <property type="entry name" value="SERINE_THREONINE-PROTEIN PHOSPHATASE 4 REGULATORY SUBUNIT 4"/>
    <property type="match status" value="1"/>
</dbReference>
<feature type="region of interest" description="Disordered" evidence="3">
    <location>
        <begin position="1015"/>
        <end position="1046"/>
    </location>
</feature>
<evidence type="ECO:0008006" key="6">
    <source>
        <dbReference type="Google" id="ProtNLM"/>
    </source>
</evidence>
<dbReference type="Proteomes" id="UP001627154">
    <property type="component" value="Unassembled WGS sequence"/>
</dbReference>
<feature type="compositionally biased region" description="Low complexity" evidence="3">
    <location>
        <begin position="1235"/>
        <end position="1255"/>
    </location>
</feature>
<protein>
    <recommendedName>
        <fullName evidence="6">Serine/threonine-protein phosphatase 4 regulatory subunit 4</fullName>
    </recommendedName>
</protein>
<reference evidence="4 5" key="1">
    <citation type="journal article" date="2024" name="bioRxiv">
        <title>A reference genome for Trichogramma kaykai: A tiny desert-dwelling parasitoid wasp with competing sex-ratio distorters.</title>
        <authorList>
            <person name="Culotta J."/>
            <person name="Lindsey A.R."/>
        </authorList>
    </citation>
    <scope>NUCLEOTIDE SEQUENCE [LARGE SCALE GENOMIC DNA]</scope>
    <source>
        <strain evidence="4 5">KSX58</strain>
    </source>
</reference>
<feature type="compositionally biased region" description="Polar residues" evidence="3">
    <location>
        <begin position="790"/>
        <end position="806"/>
    </location>
</feature>
<feature type="repeat" description="HEAT" evidence="2">
    <location>
        <begin position="167"/>
        <end position="205"/>
    </location>
</feature>
<feature type="region of interest" description="Disordered" evidence="3">
    <location>
        <begin position="891"/>
        <end position="912"/>
    </location>
</feature>
<feature type="region of interest" description="Disordered" evidence="3">
    <location>
        <begin position="834"/>
        <end position="873"/>
    </location>
</feature>
<dbReference type="EMBL" id="JBJJXI010000157">
    <property type="protein sequence ID" value="KAL3385432.1"/>
    <property type="molecule type" value="Genomic_DNA"/>
</dbReference>
<organism evidence="4 5">
    <name type="scientific">Trichogramma kaykai</name>
    <dbReference type="NCBI Taxonomy" id="54128"/>
    <lineage>
        <taxon>Eukaryota</taxon>
        <taxon>Metazoa</taxon>
        <taxon>Ecdysozoa</taxon>
        <taxon>Arthropoda</taxon>
        <taxon>Hexapoda</taxon>
        <taxon>Insecta</taxon>
        <taxon>Pterygota</taxon>
        <taxon>Neoptera</taxon>
        <taxon>Endopterygota</taxon>
        <taxon>Hymenoptera</taxon>
        <taxon>Apocrita</taxon>
        <taxon>Proctotrupomorpha</taxon>
        <taxon>Chalcidoidea</taxon>
        <taxon>Trichogrammatidae</taxon>
        <taxon>Trichogramma</taxon>
    </lineage>
</organism>
<dbReference type="AlphaFoldDB" id="A0ABD2VXA3"/>
<feature type="compositionally biased region" description="Low complexity" evidence="3">
    <location>
        <begin position="834"/>
        <end position="872"/>
    </location>
</feature>
<dbReference type="SUPFAM" id="SSF48371">
    <property type="entry name" value="ARM repeat"/>
    <property type="match status" value="1"/>
</dbReference>
<dbReference type="PANTHER" id="PTHR21467">
    <property type="entry name" value="PROTEIN PHOSPHATASE 4 REGULATORY SUBUNIT 4 PPP4R4"/>
    <property type="match status" value="1"/>
</dbReference>
<feature type="region of interest" description="Disordered" evidence="3">
    <location>
        <begin position="1144"/>
        <end position="1166"/>
    </location>
</feature>
<keyword evidence="1" id="KW-0677">Repeat</keyword>
<feature type="compositionally biased region" description="Polar residues" evidence="3">
    <location>
        <begin position="1194"/>
        <end position="1208"/>
    </location>
</feature>
<dbReference type="InterPro" id="IPR021133">
    <property type="entry name" value="HEAT_type_2"/>
</dbReference>
<evidence type="ECO:0000256" key="1">
    <source>
        <dbReference type="ARBA" id="ARBA00022737"/>
    </source>
</evidence>
<sequence>MWPNEDIEGSAFELELKVKGSEIQKLNVIETLPQLLSEDVQLCVNHVLPKIQQLLPGAAAEIHVAASLIFRQILDQRLCSHALFAEHLLPIVLGSLDSREPNIANAWLETTLDAIEALPLEHFKRKVLPIAQAGAQSSQSVNTRMTSCQLLGKLATRLDPASLRDEILPAVQSLCRDTNNDVRACMCLQLHLLVKGLSNEDSSKLLSLVIEMVNDEQSNVRLAAVRTVGEIVFLLPSDTIKDIILPLVKLTCEKAVKPDNPLLCVIAKEFGKFALGLEPHITAADKAWFLKYYMQLAQMQSDPSKPPSLLNDRLLDCRRSCAWNIPAMFLFASGSAEGGAGAAVLVPTFRQLAYDSHFLVRRSIGLGFHEVVKILGSKCGLVRNELLRLLKDDREEVLEGLLEHLDESLDTLQQHQLIGSESSEMHTIELGKSLLKCEAELSLSKRWRLSVGLFSQLERIGPKYLSSDFCYSYLVPVCFKRILHSRPQPVRLAAGRTLLQLLRYNLKSQYRAEIRSQLRRELCKSNHCYVRMNYIHTMLQATKLFSASYFKEHFCADLLSLADDPVPNVRMKLVTLLPQIKAMLRLPQDKKLLAGLEGVVAKLLNTEKCRDVNCALMEAMRHMEQIQLRADNQSMLMHKYDPEDAKKYDEEKRLEAMIDTSNPALMETLMKKPSLLAGSKRSANVSSEGGGGPLAVNQRASIIAGNNKANQLQQQHDSALKSASSAQPTTTTTTRSGRPPLVRHSRLFTENALRNSRDSSSDSAARATTSNNENWPRLAGQQSQSQQQQTASSNWERGQRSSSPSPAGSAYDYQPQKVQCSCYELSERPSYASRSFVPSSASSSYHSQSSIDASSSSSSSSQQQQQQQQQQQHCSCLNGSNYLRTTNLFGGNKQQQQQQQQQHDYGRSSYLSRVSDSTNWQQHLDYPSSRSSSISSFSSGKYAMAELHSHYNPHWAFSSLPEMPLVDDEFMVDAGIRIPSQLATAQASAKIPNLQDIIYRNNRLSGDRMIRRSVTAFPQSSSSSASSSSSSSSRQEPSGDAKSSATGKSFGFGAAKRFSIDYEESTKQSSSVGAADQLGLGSNGRSSSSTRYDESGRGSKGSSLDARSKSDKARDRRHTVNYTIKLPSPKELSKLKFKRYNEMPEFGSSGGGSGSGHASSAVAGAGGNGRALRRLATLDINHNQGNLSKIPVRSLQSGSRTAPVTRTSSPIRLESDLFAKVIVSSSYGGSGGGASSSSPSSSSGAAGEAAFVASSQERRLRRFRSSDEEVEKLCDKF</sequence>
<evidence type="ECO:0000313" key="5">
    <source>
        <dbReference type="Proteomes" id="UP001627154"/>
    </source>
</evidence>
<dbReference type="PROSITE" id="PS50077">
    <property type="entry name" value="HEAT_REPEAT"/>
    <property type="match status" value="2"/>
</dbReference>
<feature type="repeat" description="HEAT" evidence="2">
    <location>
        <begin position="205"/>
        <end position="242"/>
    </location>
</feature>
<feature type="compositionally biased region" description="Low complexity" evidence="3">
    <location>
        <begin position="761"/>
        <end position="772"/>
    </location>
</feature>
<keyword evidence="5" id="KW-1185">Reference proteome</keyword>
<dbReference type="Pfam" id="PF02985">
    <property type="entry name" value="HEAT"/>
    <property type="match status" value="1"/>
</dbReference>
<proteinExistence type="predicted"/>
<dbReference type="InterPro" id="IPR016024">
    <property type="entry name" value="ARM-type_fold"/>
</dbReference>
<feature type="region of interest" description="Disordered" evidence="3">
    <location>
        <begin position="1066"/>
        <end position="1126"/>
    </location>
</feature>
<name>A0ABD2VXA3_9HYME</name>
<evidence type="ECO:0000256" key="2">
    <source>
        <dbReference type="PROSITE-ProRule" id="PRU00103"/>
    </source>
</evidence>
<feature type="compositionally biased region" description="Low complexity" evidence="3">
    <location>
        <begin position="1020"/>
        <end position="1033"/>
    </location>
</feature>
<feature type="compositionally biased region" description="Polar residues" evidence="3">
    <location>
        <begin position="708"/>
        <end position="728"/>
    </location>
</feature>
<feature type="region of interest" description="Disordered" evidence="3">
    <location>
        <begin position="1189"/>
        <end position="1208"/>
    </location>
</feature>
<evidence type="ECO:0000256" key="3">
    <source>
        <dbReference type="SAM" id="MobiDB-lite"/>
    </source>
</evidence>
<dbReference type="Gene3D" id="1.25.10.10">
    <property type="entry name" value="Leucine-rich Repeat Variant"/>
    <property type="match status" value="1"/>
</dbReference>
<evidence type="ECO:0000313" key="4">
    <source>
        <dbReference type="EMBL" id="KAL3385432.1"/>
    </source>
</evidence>
<accession>A0ABD2VXA3</accession>
<dbReference type="InterPro" id="IPR011989">
    <property type="entry name" value="ARM-like"/>
</dbReference>
<gene>
    <name evidence="4" type="ORF">TKK_018999</name>
</gene>
<dbReference type="InterPro" id="IPR000357">
    <property type="entry name" value="HEAT"/>
</dbReference>
<dbReference type="InterPro" id="IPR039918">
    <property type="entry name" value="PPP4R4"/>
</dbReference>
<feature type="region of interest" description="Disordered" evidence="3">
    <location>
        <begin position="708"/>
        <end position="813"/>
    </location>
</feature>
<feature type="compositionally biased region" description="Low complexity" evidence="3">
    <location>
        <begin position="1078"/>
        <end position="1089"/>
    </location>
</feature>
<feature type="region of interest" description="Disordered" evidence="3">
    <location>
        <begin position="1227"/>
        <end position="1265"/>
    </location>
</feature>